<protein>
    <submittedName>
        <fullName evidence="1">Uncharacterized protein</fullName>
    </submittedName>
</protein>
<gene>
    <name evidence="1" type="ORF">A3C26_02445</name>
</gene>
<name>A0A1F5J990_9BACT</name>
<reference evidence="1 2" key="1">
    <citation type="journal article" date="2016" name="Nat. Commun.">
        <title>Thousands of microbial genomes shed light on interconnected biogeochemical processes in an aquifer system.</title>
        <authorList>
            <person name="Anantharaman K."/>
            <person name="Brown C.T."/>
            <person name="Hug L.A."/>
            <person name="Sharon I."/>
            <person name="Castelle C.J."/>
            <person name="Probst A.J."/>
            <person name="Thomas B.C."/>
            <person name="Singh A."/>
            <person name="Wilkins M.J."/>
            <person name="Karaoz U."/>
            <person name="Brodie E.L."/>
            <person name="Williams K.H."/>
            <person name="Hubbard S.S."/>
            <person name="Banfield J.F."/>
        </authorList>
    </citation>
    <scope>NUCLEOTIDE SEQUENCE [LARGE SCALE GENOMIC DNA]</scope>
</reference>
<accession>A0A1F5J990</accession>
<evidence type="ECO:0000313" key="2">
    <source>
        <dbReference type="Proteomes" id="UP000177042"/>
    </source>
</evidence>
<dbReference type="AlphaFoldDB" id="A0A1F5J990"/>
<comment type="caution">
    <text evidence="1">The sequence shown here is derived from an EMBL/GenBank/DDBJ whole genome shotgun (WGS) entry which is preliminary data.</text>
</comment>
<proteinExistence type="predicted"/>
<organism evidence="1 2">
    <name type="scientific">Candidatus Daviesbacteria bacterium RIFCSPHIGHO2_02_FULL_39_12</name>
    <dbReference type="NCBI Taxonomy" id="1797770"/>
    <lineage>
        <taxon>Bacteria</taxon>
        <taxon>Candidatus Daviesiibacteriota</taxon>
    </lineage>
</organism>
<sequence length="249" mass="28274">MPIGTKTPEATELHQRTTPGLLLRGALHLVGLGHQRRQMLSPDEIQFRIEGVFRKFPLTNEEVLFAMITKAGSLSEDEIARIAVFYEGTYEAARGLVLGHTSVAALASFARIPTLSQDPFLAKVCFDYGREVTRPERLQDVLHELEQEERHSVSCNDPKYLSVERRMTDDLSRLYLHQYVAWTEGFNSLTQTPMALWKPASSLHAENFALLEQTYKELVFPLLQPDQLIKAGHSGYLISGQPRIDHRFL</sequence>
<evidence type="ECO:0000313" key="1">
    <source>
        <dbReference type="EMBL" id="OGE25217.1"/>
    </source>
</evidence>
<dbReference type="EMBL" id="MFCX01000030">
    <property type="protein sequence ID" value="OGE25217.1"/>
    <property type="molecule type" value="Genomic_DNA"/>
</dbReference>
<dbReference type="Proteomes" id="UP000177042">
    <property type="component" value="Unassembled WGS sequence"/>
</dbReference>